<protein>
    <submittedName>
        <fullName evidence="3">DUF2892 domain-containing protein</fullName>
    </submittedName>
</protein>
<feature type="transmembrane region" description="Helical" evidence="1">
    <location>
        <begin position="12"/>
        <end position="29"/>
    </location>
</feature>
<reference evidence="3 4" key="1">
    <citation type="submission" date="2020-10" db="EMBL/GenBank/DDBJ databases">
        <title>Connecting structure to function with the recovery of over 1000 high-quality activated sludge metagenome-assembled genomes encoding full-length rRNA genes using long-read sequencing.</title>
        <authorList>
            <person name="Singleton C.M."/>
            <person name="Petriglieri F."/>
            <person name="Kristensen J.M."/>
            <person name="Kirkegaard R.H."/>
            <person name="Michaelsen T.Y."/>
            <person name="Andersen M.H."/>
            <person name="Karst S.M."/>
            <person name="Dueholm M.S."/>
            <person name="Nielsen P.H."/>
            <person name="Albertsen M."/>
        </authorList>
    </citation>
    <scope>NUCLEOTIDE SEQUENCE [LARGE SCALE GENOMIC DNA]</scope>
    <source>
        <strain evidence="3">Ribe_18-Q3-R11-54_MAXAC.273</strain>
    </source>
</reference>
<proteinExistence type="predicted"/>
<comment type="caution">
    <text evidence="3">The sequence shown here is derived from an EMBL/GenBank/DDBJ whole genome shotgun (WGS) entry which is preliminary data.</text>
</comment>
<accession>A0A9D7SRZ6</accession>
<organism evidence="3 4">
    <name type="scientific">Candidatus Opimibacter skivensis</name>
    <dbReference type="NCBI Taxonomy" id="2982028"/>
    <lineage>
        <taxon>Bacteria</taxon>
        <taxon>Pseudomonadati</taxon>
        <taxon>Bacteroidota</taxon>
        <taxon>Saprospiria</taxon>
        <taxon>Saprospirales</taxon>
        <taxon>Saprospiraceae</taxon>
        <taxon>Candidatus Opimibacter</taxon>
    </lineage>
</organism>
<evidence type="ECO:0000313" key="3">
    <source>
        <dbReference type="EMBL" id="MBK9980933.1"/>
    </source>
</evidence>
<keyword evidence="1" id="KW-0812">Transmembrane</keyword>
<keyword evidence="1" id="KW-0472">Membrane</keyword>
<evidence type="ECO:0000256" key="1">
    <source>
        <dbReference type="SAM" id="Phobius"/>
    </source>
</evidence>
<dbReference type="EMBL" id="JADKGY010000001">
    <property type="protein sequence ID" value="MBK9980933.1"/>
    <property type="molecule type" value="Genomic_DNA"/>
</dbReference>
<sequence length="72" mass="7642">MKKNIGSADKIIRILVAVIIAGLYFANLITGTTAIILLVLAVVFVLTSLVGTCPIYMALGLNSNKKTINTHV</sequence>
<feature type="domain" description="Inner membrane protein YgaP-like transmembrane" evidence="2">
    <location>
        <begin position="1"/>
        <end position="66"/>
    </location>
</feature>
<gene>
    <name evidence="3" type="ORF">IPP15_00675</name>
</gene>
<keyword evidence="1" id="KW-1133">Transmembrane helix</keyword>
<dbReference type="Pfam" id="PF11127">
    <property type="entry name" value="YgaP-like_TM"/>
    <property type="match status" value="1"/>
</dbReference>
<dbReference type="Proteomes" id="UP000808337">
    <property type="component" value="Unassembled WGS sequence"/>
</dbReference>
<dbReference type="InterPro" id="IPR021309">
    <property type="entry name" value="YgaP-like_TM"/>
</dbReference>
<dbReference type="AlphaFoldDB" id="A0A9D7SRZ6"/>
<evidence type="ECO:0000313" key="4">
    <source>
        <dbReference type="Proteomes" id="UP000808337"/>
    </source>
</evidence>
<name>A0A9D7SRZ6_9BACT</name>
<evidence type="ECO:0000259" key="2">
    <source>
        <dbReference type="Pfam" id="PF11127"/>
    </source>
</evidence>
<feature type="transmembrane region" description="Helical" evidence="1">
    <location>
        <begin position="35"/>
        <end position="59"/>
    </location>
</feature>